<accession>A0A1I1IQX0</accession>
<dbReference type="AlphaFoldDB" id="A0A1I1IQX0"/>
<feature type="compositionally biased region" description="Basic and acidic residues" evidence="1">
    <location>
        <begin position="14"/>
        <end position="24"/>
    </location>
</feature>
<dbReference type="Proteomes" id="UP000231644">
    <property type="component" value="Unassembled WGS sequence"/>
</dbReference>
<gene>
    <name evidence="2" type="ORF">SAMN05421762_0664</name>
</gene>
<organism evidence="2 3">
    <name type="scientific">Pseudooceanicola nitratireducens</name>
    <dbReference type="NCBI Taxonomy" id="517719"/>
    <lineage>
        <taxon>Bacteria</taxon>
        <taxon>Pseudomonadati</taxon>
        <taxon>Pseudomonadota</taxon>
        <taxon>Alphaproteobacteria</taxon>
        <taxon>Rhodobacterales</taxon>
        <taxon>Paracoccaceae</taxon>
        <taxon>Pseudooceanicola</taxon>
    </lineage>
</organism>
<proteinExistence type="predicted"/>
<reference evidence="2 3" key="1">
    <citation type="submission" date="2016-10" db="EMBL/GenBank/DDBJ databases">
        <authorList>
            <person name="de Groot N.N."/>
        </authorList>
    </citation>
    <scope>NUCLEOTIDE SEQUENCE [LARGE SCALE GENOMIC DNA]</scope>
    <source>
        <strain evidence="2 3">DSM 29619</strain>
    </source>
</reference>
<evidence type="ECO:0000313" key="3">
    <source>
        <dbReference type="Proteomes" id="UP000231644"/>
    </source>
</evidence>
<feature type="region of interest" description="Disordered" evidence="1">
    <location>
        <begin position="1"/>
        <end position="24"/>
    </location>
</feature>
<dbReference type="EMBL" id="FOLX01000001">
    <property type="protein sequence ID" value="SFC35630.1"/>
    <property type="molecule type" value="Genomic_DNA"/>
</dbReference>
<name>A0A1I1IQX0_9RHOB</name>
<evidence type="ECO:0000256" key="1">
    <source>
        <dbReference type="SAM" id="MobiDB-lite"/>
    </source>
</evidence>
<keyword evidence="3" id="KW-1185">Reference proteome</keyword>
<protein>
    <submittedName>
        <fullName evidence="2">Uncharacterized protein</fullName>
    </submittedName>
</protein>
<evidence type="ECO:0000313" key="2">
    <source>
        <dbReference type="EMBL" id="SFC35630.1"/>
    </source>
</evidence>
<dbReference type="RefSeq" id="WP_170848693.1">
    <property type="nucleotide sequence ID" value="NZ_BAABWI010000001.1"/>
</dbReference>
<sequence>MTFMFTAPNTPITPRDRSTKDPKVATEDQWRRFDFGMDCLIPAEDYALPKGYEQSRQD</sequence>